<keyword evidence="2" id="KW-0472">Membrane</keyword>
<reference evidence="5 6" key="1">
    <citation type="journal article" date="2007" name="Nat. Biotechnol.">
        <title>Complete genome sequence of the myxobacterium Sorangium cellulosum.</title>
        <authorList>
            <person name="Schneiker S."/>
            <person name="Perlova O."/>
            <person name="Kaiser O."/>
            <person name="Gerth K."/>
            <person name="Alici A."/>
            <person name="Altmeyer M.O."/>
            <person name="Bartels D."/>
            <person name="Bekel T."/>
            <person name="Beyer S."/>
            <person name="Bode E."/>
            <person name="Bode H.B."/>
            <person name="Bolten C.J."/>
            <person name="Choudhuri J.V."/>
            <person name="Doss S."/>
            <person name="Elnakady Y.A."/>
            <person name="Frank B."/>
            <person name="Gaigalat L."/>
            <person name="Goesmann A."/>
            <person name="Groeger C."/>
            <person name="Gross F."/>
            <person name="Jelsbak L."/>
            <person name="Jelsbak L."/>
            <person name="Kalinowski J."/>
            <person name="Kegler C."/>
            <person name="Knauber T."/>
            <person name="Konietzny S."/>
            <person name="Kopp M."/>
            <person name="Krause L."/>
            <person name="Krug D."/>
            <person name="Linke B."/>
            <person name="Mahmud T."/>
            <person name="Martinez-Arias R."/>
            <person name="McHardy A.C."/>
            <person name="Merai M."/>
            <person name="Meyer F."/>
            <person name="Mormann S."/>
            <person name="Munoz-Dorado J."/>
            <person name="Perez J."/>
            <person name="Pradella S."/>
            <person name="Rachid S."/>
            <person name="Raddatz G."/>
            <person name="Rosenau F."/>
            <person name="Rueckert C."/>
            <person name="Sasse F."/>
            <person name="Scharfe M."/>
            <person name="Schuster S.C."/>
            <person name="Suen G."/>
            <person name="Treuner-Lange A."/>
            <person name="Velicer G.J."/>
            <person name="Vorholter F.-J."/>
            <person name="Weissman K.J."/>
            <person name="Welch R.D."/>
            <person name="Wenzel S.C."/>
            <person name="Whitworth D.E."/>
            <person name="Wilhelm S."/>
            <person name="Wittmann C."/>
            <person name="Bloecker H."/>
            <person name="Puehler A."/>
            <person name="Mueller R."/>
        </authorList>
    </citation>
    <scope>NUCLEOTIDE SEQUENCE [LARGE SCALE GENOMIC DNA]</scope>
    <source>
        <strain evidence="6">So ce56</strain>
    </source>
</reference>
<evidence type="ECO:0000259" key="4">
    <source>
        <dbReference type="Pfam" id="PF01103"/>
    </source>
</evidence>
<dbReference type="AlphaFoldDB" id="A9GH98"/>
<feature type="region of interest" description="Disordered" evidence="3">
    <location>
        <begin position="53"/>
        <end position="108"/>
    </location>
</feature>
<feature type="compositionally biased region" description="Pro residues" evidence="3">
    <location>
        <begin position="79"/>
        <end position="88"/>
    </location>
</feature>
<evidence type="ECO:0000256" key="2">
    <source>
        <dbReference type="ARBA" id="ARBA00023136"/>
    </source>
</evidence>
<accession>A9GH98</accession>
<dbReference type="Pfam" id="PF01103">
    <property type="entry name" value="Omp85"/>
    <property type="match status" value="1"/>
</dbReference>
<evidence type="ECO:0000256" key="1">
    <source>
        <dbReference type="ARBA" id="ARBA00004370"/>
    </source>
</evidence>
<dbReference type="KEGG" id="scl:sce6264"/>
<sequence>MLPRRDVFPCERRGGLGTNEKGPTRALGTAFRRRAAALASCAALSLCAEAQAAPPAGGAAPPPVVPGALPAAPRAPAEPATPPRPPAAAPLSPGAKRPVPDYDGRPDEATSAGDALLWVPRVVFFPAYLASEYLVRRPLGALTVAAEQGEWIKELKDIFTFGPNNDIGIVPTALFDFGFRASVGVYFFYDDLFVPGNELRVHAATGGVDWWRLTLADRIPLGGRAHLKLRGEADIRPDWLFSGIGPSSLERDWARYRARSVEGTATLHADFGAFSFVEAITGAKTVDFHDICCKPTVGFRVARGRYPMPPSYDTGYTAYRIGGRAGLDSRLPRPARGNGVRLELSGEHAADLERPLESRWIRYGGSLGGFVDLTGHDRIVSLVLSAAFADPLGAAEVPFTELAELGGDAPMRGFREGRLRGRSAAAATLEYRYPVWAFVDGTVQVAAGNVFGEHLRDFDLDLLRMSFVLGLRTSGERDHSIDLLIGSATETFEQGAGLQELRFMVGATHGF</sequence>
<feature type="compositionally biased region" description="Low complexity" evidence="3">
    <location>
        <begin position="66"/>
        <end position="78"/>
    </location>
</feature>
<organism evidence="5 6">
    <name type="scientific">Sorangium cellulosum (strain So ce56)</name>
    <name type="common">Polyangium cellulosum (strain So ce56)</name>
    <dbReference type="NCBI Taxonomy" id="448385"/>
    <lineage>
        <taxon>Bacteria</taxon>
        <taxon>Pseudomonadati</taxon>
        <taxon>Myxococcota</taxon>
        <taxon>Polyangia</taxon>
        <taxon>Polyangiales</taxon>
        <taxon>Polyangiaceae</taxon>
        <taxon>Sorangium</taxon>
    </lineage>
</organism>
<evidence type="ECO:0000256" key="3">
    <source>
        <dbReference type="SAM" id="MobiDB-lite"/>
    </source>
</evidence>
<dbReference type="eggNOG" id="COG4775">
    <property type="taxonomic scope" value="Bacteria"/>
</dbReference>
<feature type="compositionally biased region" description="Basic and acidic residues" evidence="3">
    <location>
        <begin position="98"/>
        <end position="108"/>
    </location>
</feature>
<dbReference type="InterPro" id="IPR000184">
    <property type="entry name" value="Bac_surfAg_D15"/>
</dbReference>
<keyword evidence="6" id="KW-1185">Reference proteome</keyword>
<dbReference type="Gene3D" id="2.40.160.50">
    <property type="entry name" value="membrane protein fhac: a member of the omp85/tpsb transporter family"/>
    <property type="match status" value="1"/>
</dbReference>
<protein>
    <recommendedName>
        <fullName evidence="4">Bacterial surface antigen (D15) domain-containing protein</fullName>
    </recommendedName>
</protein>
<feature type="region of interest" description="Disordered" evidence="3">
    <location>
        <begin position="1"/>
        <end position="25"/>
    </location>
</feature>
<dbReference type="GO" id="GO:0019867">
    <property type="term" value="C:outer membrane"/>
    <property type="evidence" value="ECO:0007669"/>
    <property type="project" value="InterPro"/>
</dbReference>
<gene>
    <name evidence="5" type="ordered locus">sce6264</name>
</gene>
<comment type="subcellular location">
    <subcellularLocation>
        <location evidence="1">Membrane</location>
    </subcellularLocation>
</comment>
<dbReference type="Proteomes" id="UP000002139">
    <property type="component" value="Chromosome"/>
</dbReference>
<feature type="compositionally biased region" description="Basic and acidic residues" evidence="3">
    <location>
        <begin position="1"/>
        <end position="14"/>
    </location>
</feature>
<feature type="domain" description="Bacterial surface antigen (D15)" evidence="4">
    <location>
        <begin position="360"/>
        <end position="454"/>
    </location>
</feature>
<evidence type="ECO:0000313" key="6">
    <source>
        <dbReference type="Proteomes" id="UP000002139"/>
    </source>
</evidence>
<evidence type="ECO:0000313" key="5">
    <source>
        <dbReference type="EMBL" id="CAN96431.1"/>
    </source>
</evidence>
<dbReference type="EMBL" id="AM746676">
    <property type="protein sequence ID" value="CAN96431.1"/>
    <property type="molecule type" value="Genomic_DNA"/>
</dbReference>
<dbReference type="BioCyc" id="SCEL448385:SCE_RS32165-MONOMER"/>
<dbReference type="HOGENOM" id="CLU_533059_0_0_7"/>
<name>A9GH98_SORC5</name>
<proteinExistence type="predicted"/>
<dbReference type="STRING" id="448385.sce6264"/>